<dbReference type="Proteomes" id="UP000032361">
    <property type="component" value="Unassembled WGS sequence"/>
</dbReference>
<dbReference type="RefSeq" id="WP_044627420.1">
    <property type="nucleotide sequence ID" value="NZ_JTDV01000015.1"/>
</dbReference>
<dbReference type="PANTHER" id="PTHR30146">
    <property type="entry name" value="LACI-RELATED TRANSCRIPTIONAL REPRESSOR"/>
    <property type="match status" value="1"/>
</dbReference>
<dbReference type="InterPro" id="IPR028082">
    <property type="entry name" value="Peripla_BP_I"/>
</dbReference>
<dbReference type="Pfam" id="PF13377">
    <property type="entry name" value="Peripla_BP_3"/>
    <property type="match status" value="1"/>
</dbReference>
<accession>A0A0D7W0S9</accession>
<keyword evidence="2" id="KW-0238">DNA-binding</keyword>
<dbReference type="Gene3D" id="1.10.260.40">
    <property type="entry name" value="lambda repressor-like DNA-binding domains"/>
    <property type="match status" value="1"/>
</dbReference>
<dbReference type="GO" id="GO:0000976">
    <property type="term" value="F:transcription cis-regulatory region binding"/>
    <property type="evidence" value="ECO:0007669"/>
    <property type="project" value="TreeGrafter"/>
</dbReference>
<gene>
    <name evidence="5" type="ORF">PK35_15185</name>
</gene>
<evidence type="ECO:0000313" key="6">
    <source>
        <dbReference type="Proteomes" id="UP000032361"/>
    </source>
</evidence>
<dbReference type="Pfam" id="PF00356">
    <property type="entry name" value="LacI"/>
    <property type="match status" value="1"/>
</dbReference>
<evidence type="ECO:0000256" key="1">
    <source>
        <dbReference type="ARBA" id="ARBA00023015"/>
    </source>
</evidence>
<reference evidence="5 6" key="1">
    <citation type="journal article" date="2015" name="Antonie Van Leeuwenhoek">
        <title>Tamlana nanhaiensis sp. nov., isolated from surface seawater collected from the South China Sea.</title>
        <authorList>
            <person name="Liu X."/>
            <person name="Lai Q."/>
            <person name="Du Y."/>
            <person name="Li G."/>
            <person name="Sun F."/>
            <person name="Shao Z."/>
        </authorList>
    </citation>
    <scope>NUCLEOTIDE SEQUENCE [LARGE SCALE GENOMIC DNA]</scope>
    <source>
        <strain evidence="5 6">FHC16</strain>
    </source>
</reference>
<evidence type="ECO:0000259" key="4">
    <source>
        <dbReference type="PROSITE" id="PS50932"/>
    </source>
</evidence>
<dbReference type="SMART" id="SM00354">
    <property type="entry name" value="HTH_LACI"/>
    <property type="match status" value="1"/>
</dbReference>
<keyword evidence="1" id="KW-0805">Transcription regulation</keyword>
<feature type="domain" description="HTH lacI-type" evidence="4">
    <location>
        <begin position="5"/>
        <end position="59"/>
    </location>
</feature>
<sequence length="340" mass="38085">MQSKVTIYDIAEKLKISTATVSRALNNSSKLKQSTLELIQRTADEMGYQRNIFAKALKSGKSNTIGIIVPRIDINFFSSAIRGIQEELNPNGYQVVICQTYDKGTLEVETINSLINSQVDGILMSISNTKIDNSDTFKTLVKKGFPFVFFDRKKDIEGISSVTTNDFEAGYIATEHLIKQGCKRVAHLTNNHALDIFKDRFLGYKKALEDYGLEFDSEIVIKTPYKIDEGKKHTRDLLALKNPPDGIFAVHDYLAFGAIQEIKAQGKNVPDDICVMGFSNEPFAKFLELSITTVNQSPLKMGKFAAQALLEQINNPNNIKVEKHVVLTPELLVRKSTLRQ</sequence>
<keyword evidence="3" id="KW-0804">Transcription</keyword>
<evidence type="ECO:0000313" key="5">
    <source>
        <dbReference type="EMBL" id="KJD31447.1"/>
    </source>
</evidence>
<evidence type="ECO:0000256" key="3">
    <source>
        <dbReference type="ARBA" id="ARBA00023163"/>
    </source>
</evidence>
<dbReference type="GO" id="GO:0003700">
    <property type="term" value="F:DNA-binding transcription factor activity"/>
    <property type="evidence" value="ECO:0007669"/>
    <property type="project" value="TreeGrafter"/>
</dbReference>
<dbReference type="AlphaFoldDB" id="A0A0D7W0S9"/>
<keyword evidence="6" id="KW-1185">Reference proteome</keyword>
<dbReference type="OrthoDB" id="9768806at2"/>
<dbReference type="InterPro" id="IPR000843">
    <property type="entry name" value="HTH_LacI"/>
</dbReference>
<dbReference type="Gene3D" id="3.40.50.2300">
    <property type="match status" value="2"/>
</dbReference>
<organism evidence="5 6">
    <name type="scientific">Neotamlana nanhaiensis</name>
    <dbReference type="NCBI Taxonomy" id="1382798"/>
    <lineage>
        <taxon>Bacteria</taxon>
        <taxon>Pseudomonadati</taxon>
        <taxon>Bacteroidota</taxon>
        <taxon>Flavobacteriia</taxon>
        <taxon>Flavobacteriales</taxon>
        <taxon>Flavobacteriaceae</taxon>
        <taxon>Neotamlana</taxon>
    </lineage>
</organism>
<dbReference type="STRING" id="1382798.PK35_15185"/>
<protein>
    <submittedName>
        <fullName evidence="5">LacI family transcriptional regulator</fullName>
    </submittedName>
</protein>
<dbReference type="PATRIC" id="fig|1382798.3.peg.1601"/>
<dbReference type="PANTHER" id="PTHR30146:SF109">
    <property type="entry name" value="HTH-TYPE TRANSCRIPTIONAL REGULATOR GALS"/>
    <property type="match status" value="1"/>
</dbReference>
<proteinExistence type="predicted"/>
<dbReference type="CDD" id="cd01392">
    <property type="entry name" value="HTH_LacI"/>
    <property type="match status" value="1"/>
</dbReference>
<dbReference type="InterPro" id="IPR010982">
    <property type="entry name" value="Lambda_DNA-bd_dom_sf"/>
</dbReference>
<dbReference type="PROSITE" id="PS50932">
    <property type="entry name" value="HTH_LACI_2"/>
    <property type="match status" value="1"/>
</dbReference>
<dbReference type="SUPFAM" id="SSF47413">
    <property type="entry name" value="lambda repressor-like DNA-binding domains"/>
    <property type="match status" value="1"/>
</dbReference>
<name>A0A0D7W0S9_9FLAO</name>
<dbReference type="InterPro" id="IPR046335">
    <property type="entry name" value="LacI/GalR-like_sensor"/>
</dbReference>
<dbReference type="CDD" id="cd06267">
    <property type="entry name" value="PBP1_LacI_sugar_binding-like"/>
    <property type="match status" value="1"/>
</dbReference>
<dbReference type="SUPFAM" id="SSF53822">
    <property type="entry name" value="Periplasmic binding protein-like I"/>
    <property type="match status" value="1"/>
</dbReference>
<dbReference type="EMBL" id="JTDV01000015">
    <property type="protein sequence ID" value="KJD31447.1"/>
    <property type="molecule type" value="Genomic_DNA"/>
</dbReference>
<evidence type="ECO:0000256" key="2">
    <source>
        <dbReference type="ARBA" id="ARBA00023125"/>
    </source>
</evidence>
<comment type="caution">
    <text evidence="5">The sequence shown here is derived from an EMBL/GenBank/DDBJ whole genome shotgun (WGS) entry which is preliminary data.</text>
</comment>